<evidence type="ECO:0000313" key="3">
    <source>
        <dbReference type="EMBL" id="HGU32745.1"/>
    </source>
</evidence>
<comment type="subcellular location">
    <subcellularLocation>
        <location evidence="2">Cytoplasm</location>
    </subcellularLocation>
</comment>
<keyword evidence="1 2" id="KW-0690">Ribosome biogenesis</keyword>
<dbReference type="SUPFAM" id="SSF89919">
    <property type="entry name" value="Ribosome-binding factor A, RbfA"/>
    <property type="match status" value="1"/>
</dbReference>
<evidence type="ECO:0000256" key="2">
    <source>
        <dbReference type="HAMAP-Rule" id="MF_00003"/>
    </source>
</evidence>
<name>A0A7C4MQQ3_9BACT</name>
<gene>
    <name evidence="2 3" type="primary">rbfA</name>
    <name evidence="3" type="ORF">ENS29_07810</name>
</gene>
<dbReference type="PANTHER" id="PTHR33515:SF1">
    <property type="entry name" value="RIBOSOME-BINDING FACTOR A, CHLOROPLASTIC-RELATED"/>
    <property type="match status" value="1"/>
</dbReference>
<dbReference type="EMBL" id="DSUH01000184">
    <property type="protein sequence ID" value="HGU32745.1"/>
    <property type="molecule type" value="Genomic_DNA"/>
</dbReference>
<protein>
    <recommendedName>
        <fullName evidence="2">Ribosome-binding factor A</fullName>
    </recommendedName>
</protein>
<comment type="similarity">
    <text evidence="2">Belongs to the RbfA family.</text>
</comment>
<evidence type="ECO:0000256" key="1">
    <source>
        <dbReference type="ARBA" id="ARBA00022517"/>
    </source>
</evidence>
<keyword evidence="2" id="KW-0963">Cytoplasm</keyword>
<dbReference type="PROSITE" id="PS01319">
    <property type="entry name" value="RBFA"/>
    <property type="match status" value="1"/>
</dbReference>
<dbReference type="HAMAP" id="MF_00003">
    <property type="entry name" value="RbfA"/>
    <property type="match status" value="1"/>
</dbReference>
<dbReference type="InterPro" id="IPR015946">
    <property type="entry name" value="KH_dom-like_a/b"/>
</dbReference>
<comment type="subunit">
    <text evidence="2">Monomer. Binds 30S ribosomal subunits, but not 50S ribosomal subunits or 70S ribosomes.</text>
</comment>
<dbReference type="AlphaFoldDB" id="A0A7C4MQQ3"/>
<reference evidence="3" key="1">
    <citation type="journal article" date="2020" name="mSystems">
        <title>Genome- and Community-Level Interaction Insights into Carbon Utilization and Element Cycling Functions of Hydrothermarchaeota in Hydrothermal Sediment.</title>
        <authorList>
            <person name="Zhou Z."/>
            <person name="Liu Y."/>
            <person name="Xu W."/>
            <person name="Pan J."/>
            <person name="Luo Z.H."/>
            <person name="Li M."/>
        </authorList>
    </citation>
    <scope>NUCLEOTIDE SEQUENCE [LARGE SCALE GENOMIC DNA]</scope>
    <source>
        <strain evidence="3">SpSt-477</strain>
    </source>
</reference>
<dbReference type="GO" id="GO:0005829">
    <property type="term" value="C:cytosol"/>
    <property type="evidence" value="ECO:0007669"/>
    <property type="project" value="TreeGrafter"/>
</dbReference>
<comment type="caution">
    <text evidence="3">The sequence shown here is derived from an EMBL/GenBank/DDBJ whole genome shotgun (WGS) entry which is preliminary data.</text>
</comment>
<proteinExistence type="inferred from homology"/>
<organism evidence="3">
    <name type="scientific">Desulfatirhabdium butyrativorans</name>
    <dbReference type="NCBI Taxonomy" id="340467"/>
    <lineage>
        <taxon>Bacteria</taxon>
        <taxon>Pseudomonadati</taxon>
        <taxon>Thermodesulfobacteriota</taxon>
        <taxon>Desulfobacteria</taxon>
        <taxon>Desulfobacterales</taxon>
        <taxon>Desulfatirhabdiaceae</taxon>
        <taxon>Desulfatirhabdium</taxon>
    </lineage>
</organism>
<dbReference type="Gene3D" id="3.30.300.20">
    <property type="match status" value="1"/>
</dbReference>
<dbReference type="GO" id="GO:0030490">
    <property type="term" value="P:maturation of SSU-rRNA"/>
    <property type="evidence" value="ECO:0007669"/>
    <property type="project" value="UniProtKB-UniRule"/>
</dbReference>
<comment type="function">
    <text evidence="2">One of several proteins that assist in the late maturation steps of the functional core of the 30S ribosomal subunit. Associates with free 30S ribosomal subunits (but not with 30S subunits that are part of 70S ribosomes or polysomes). Required for efficient processing of 16S rRNA. May interact with the 5'-terminal helix region of 16S rRNA.</text>
</comment>
<dbReference type="GO" id="GO:0043024">
    <property type="term" value="F:ribosomal small subunit binding"/>
    <property type="evidence" value="ECO:0007669"/>
    <property type="project" value="TreeGrafter"/>
</dbReference>
<dbReference type="NCBIfam" id="TIGR00082">
    <property type="entry name" value="rbfA"/>
    <property type="match status" value="1"/>
</dbReference>
<dbReference type="PANTHER" id="PTHR33515">
    <property type="entry name" value="RIBOSOME-BINDING FACTOR A, CHLOROPLASTIC-RELATED"/>
    <property type="match status" value="1"/>
</dbReference>
<dbReference type="InterPro" id="IPR023799">
    <property type="entry name" value="RbfA_dom_sf"/>
</dbReference>
<sequence length="125" mass="14388">MKAYSRSQRVGEEILRLVSGLLIKDIKDPRLEMVTLTGVKMSSDLRHARIFFVMNRGKAYEKEVMQGFHSAVGFIKKSIARHIDLRYMPEIVFSYDPSFDYGSRIDALLNEVVVLDNGRDHLLPE</sequence>
<dbReference type="Pfam" id="PF02033">
    <property type="entry name" value="RBFA"/>
    <property type="match status" value="1"/>
</dbReference>
<dbReference type="InterPro" id="IPR020053">
    <property type="entry name" value="Ribosome-bd_factorA_CS"/>
</dbReference>
<accession>A0A7C4MQQ3</accession>
<dbReference type="InterPro" id="IPR000238">
    <property type="entry name" value="RbfA"/>
</dbReference>